<sequence length="516" mass="56307">MHSSEKVNNSKVDSDLSFREADDKEVTNLGYVEELRREYSVWSLGSLCLCLMATWEALSSVVAAALTNGGAPCLFYNYIISFIGSVAIAASLAEIASIYPTAGGQYHWVAVLAPKSQKVLASWFTGWISCGGQIVLTASAAFNGGLQLQAFITLHNPDSYIPQRWQGMLFYWAILIYAAIVNIWGVRILPQTNLAAGILHIAGFIAIIIVLGVMAPKHNAHYVFAEVTNNSGWANNGVSWLVGLLSTVYPFLGYDSACHLAEEMPHPARNVPIAMVGSVMVNGIIGFVYALVLLFSLGDLDDLLASPTGFPFLQLFKNVTNSYVGAIMLALSVAIIAVAANVAGVTSTSRTVWAFARDNAIPYSSYLSHVNKKLQVPIRSVVLITVFQMLLGFIYLGNTTAFNAIMSMAILGMYASYIIPILYMAIYGRKRLRREEYGPFYLGNFGGKITNGVAIGWLILAMVFSTFPSYMPVTPQNMNYCIVVMGGWLVFGGIFFFLLARKQYSGPIVLHLDDDT</sequence>
<keyword evidence="5 6" id="KW-0472">Membrane</keyword>
<feature type="transmembrane region" description="Helical" evidence="6">
    <location>
        <begin position="323"/>
        <end position="343"/>
    </location>
</feature>
<feature type="non-terminal residue" evidence="7">
    <location>
        <position position="516"/>
    </location>
</feature>
<dbReference type="EMBL" id="NCSJ02000207">
    <property type="protein sequence ID" value="RFU27428.1"/>
    <property type="molecule type" value="Genomic_DNA"/>
</dbReference>
<dbReference type="OMA" id="GMLFYWL"/>
<dbReference type="GO" id="GO:0016020">
    <property type="term" value="C:membrane"/>
    <property type="evidence" value="ECO:0007669"/>
    <property type="project" value="UniProtKB-SubCell"/>
</dbReference>
<name>A0A3E2H1Z2_SCYLI</name>
<comment type="caution">
    <text evidence="7">The sequence shown here is derived from an EMBL/GenBank/DDBJ whole genome shotgun (WGS) entry which is preliminary data.</text>
</comment>
<dbReference type="GO" id="GO:0022857">
    <property type="term" value="F:transmembrane transporter activity"/>
    <property type="evidence" value="ECO:0007669"/>
    <property type="project" value="InterPro"/>
</dbReference>
<feature type="transmembrane region" description="Helical" evidence="6">
    <location>
        <begin position="193"/>
        <end position="213"/>
    </location>
</feature>
<dbReference type="PANTHER" id="PTHR45649">
    <property type="entry name" value="AMINO-ACID PERMEASE BAT1"/>
    <property type="match status" value="1"/>
</dbReference>
<reference evidence="7 8" key="1">
    <citation type="submission" date="2018-05" db="EMBL/GenBank/DDBJ databases">
        <title>Draft genome sequence of Scytalidium lignicola DSM 105466, a ubiquitous saprotrophic fungus.</title>
        <authorList>
            <person name="Buettner E."/>
            <person name="Gebauer A.M."/>
            <person name="Hofrichter M."/>
            <person name="Liers C."/>
            <person name="Kellner H."/>
        </authorList>
    </citation>
    <scope>NUCLEOTIDE SEQUENCE [LARGE SCALE GENOMIC DNA]</scope>
    <source>
        <strain evidence="7 8">DSM 105466</strain>
    </source>
</reference>
<dbReference type="STRING" id="5539.A0A3E2H1Z2"/>
<protein>
    <recommendedName>
        <fullName evidence="9">Amino acid permease/ SLC12A domain-containing protein</fullName>
    </recommendedName>
</protein>
<keyword evidence="2" id="KW-0813">Transport</keyword>
<feature type="transmembrane region" description="Helical" evidence="6">
    <location>
        <begin position="477"/>
        <end position="500"/>
    </location>
</feature>
<dbReference type="AlphaFoldDB" id="A0A3E2H1Z2"/>
<evidence type="ECO:0000256" key="2">
    <source>
        <dbReference type="ARBA" id="ARBA00022448"/>
    </source>
</evidence>
<feature type="transmembrane region" description="Helical" evidence="6">
    <location>
        <begin position="41"/>
        <end position="66"/>
    </location>
</feature>
<feature type="transmembrane region" description="Helical" evidence="6">
    <location>
        <begin position="233"/>
        <end position="252"/>
    </location>
</feature>
<feature type="transmembrane region" description="Helical" evidence="6">
    <location>
        <begin position="169"/>
        <end position="186"/>
    </location>
</feature>
<feature type="transmembrane region" description="Helical" evidence="6">
    <location>
        <begin position="376"/>
        <end position="396"/>
    </location>
</feature>
<feature type="transmembrane region" description="Helical" evidence="6">
    <location>
        <begin position="120"/>
        <end position="142"/>
    </location>
</feature>
<feature type="transmembrane region" description="Helical" evidence="6">
    <location>
        <begin position="449"/>
        <end position="471"/>
    </location>
</feature>
<evidence type="ECO:0000256" key="6">
    <source>
        <dbReference type="SAM" id="Phobius"/>
    </source>
</evidence>
<dbReference type="PIRSF" id="PIRSF006060">
    <property type="entry name" value="AA_transporter"/>
    <property type="match status" value="1"/>
</dbReference>
<proteinExistence type="predicted"/>
<evidence type="ECO:0000313" key="8">
    <source>
        <dbReference type="Proteomes" id="UP000258309"/>
    </source>
</evidence>
<dbReference type="Pfam" id="PF13520">
    <property type="entry name" value="AA_permease_2"/>
    <property type="match status" value="1"/>
</dbReference>
<dbReference type="PANTHER" id="PTHR45649:SF14">
    <property type="entry name" value="GABA PERMEASE"/>
    <property type="match status" value="1"/>
</dbReference>
<evidence type="ECO:0000256" key="3">
    <source>
        <dbReference type="ARBA" id="ARBA00022692"/>
    </source>
</evidence>
<evidence type="ECO:0000256" key="4">
    <source>
        <dbReference type="ARBA" id="ARBA00022989"/>
    </source>
</evidence>
<feature type="transmembrane region" description="Helical" evidence="6">
    <location>
        <begin position="78"/>
        <end position="99"/>
    </location>
</feature>
<evidence type="ECO:0000256" key="5">
    <source>
        <dbReference type="ARBA" id="ARBA00023136"/>
    </source>
</evidence>
<comment type="subcellular location">
    <subcellularLocation>
        <location evidence="1">Membrane</location>
        <topology evidence="1">Multi-pass membrane protein</topology>
    </subcellularLocation>
</comment>
<feature type="non-terminal residue" evidence="7">
    <location>
        <position position="1"/>
    </location>
</feature>
<keyword evidence="3 6" id="KW-0812">Transmembrane</keyword>
<organism evidence="7 8">
    <name type="scientific">Scytalidium lignicola</name>
    <name type="common">Hyphomycete</name>
    <dbReference type="NCBI Taxonomy" id="5539"/>
    <lineage>
        <taxon>Eukaryota</taxon>
        <taxon>Fungi</taxon>
        <taxon>Dikarya</taxon>
        <taxon>Ascomycota</taxon>
        <taxon>Pezizomycotina</taxon>
        <taxon>Leotiomycetes</taxon>
        <taxon>Leotiomycetes incertae sedis</taxon>
        <taxon>Scytalidium</taxon>
    </lineage>
</organism>
<keyword evidence="8" id="KW-1185">Reference proteome</keyword>
<gene>
    <name evidence="7" type="ORF">B7463_g8923</name>
</gene>
<keyword evidence="4 6" id="KW-1133">Transmembrane helix</keyword>
<accession>A0A3E2H1Z2</accession>
<dbReference type="Gene3D" id="1.20.1740.10">
    <property type="entry name" value="Amino acid/polyamine transporter I"/>
    <property type="match status" value="1"/>
</dbReference>
<feature type="transmembrane region" description="Helical" evidence="6">
    <location>
        <begin position="273"/>
        <end position="297"/>
    </location>
</feature>
<evidence type="ECO:0008006" key="9">
    <source>
        <dbReference type="Google" id="ProtNLM"/>
    </source>
</evidence>
<evidence type="ECO:0000256" key="1">
    <source>
        <dbReference type="ARBA" id="ARBA00004141"/>
    </source>
</evidence>
<dbReference type="InterPro" id="IPR002293">
    <property type="entry name" value="AA/rel_permease1"/>
</dbReference>
<dbReference type="OrthoDB" id="3257095at2759"/>
<feature type="transmembrane region" description="Helical" evidence="6">
    <location>
        <begin position="402"/>
        <end position="428"/>
    </location>
</feature>
<evidence type="ECO:0000313" key="7">
    <source>
        <dbReference type="EMBL" id="RFU27428.1"/>
    </source>
</evidence>
<dbReference type="Proteomes" id="UP000258309">
    <property type="component" value="Unassembled WGS sequence"/>
</dbReference>